<dbReference type="InterPro" id="IPR026968">
    <property type="entry name" value="PcaD/CatD"/>
</dbReference>
<gene>
    <name evidence="3" type="ORF">Wenmar_01060</name>
</gene>
<comment type="caution">
    <text evidence="3">The sequence shown here is derived from an EMBL/GenBank/DDBJ whole genome shotgun (WGS) entry which is preliminary data.</text>
</comment>
<evidence type="ECO:0000259" key="2">
    <source>
        <dbReference type="Pfam" id="PF00561"/>
    </source>
</evidence>
<dbReference type="Pfam" id="PF00561">
    <property type="entry name" value="Abhydrolase_1"/>
    <property type="match status" value="1"/>
</dbReference>
<dbReference type="GO" id="GO:0042952">
    <property type="term" value="P:beta-ketoadipate pathway"/>
    <property type="evidence" value="ECO:0007669"/>
    <property type="project" value="InterPro"/>
</dbReference>
<keyword evidence="1 3" id="KW-0378">Hydrolase</keyword>
<dbReference type="PRINTS" id="PR00111">
    <property type="entry name" value="ABHYDROLASE"/>
</dbReference>
<evidence type="ECO:0000256" key="1">
    <source>
        <dbReference type="ARBA" id="ARBA00022801"/>
    </source>
</evidence>
<dbReference type="eggNOG" id="COG0596">
    <property type="taxonomic scope" value="Bacteria"/>
</dbReference>
<dbReference type="PANTHER" id="PTHR43798">
    <property type="entry name" value="MONOACYLGLYCEROL LIPASE"/>
    <property type="match status" value="1"/>
</dbReference>
<reference evidence="3 4" key="1">
    <citation type="submission" date="2013-01" db="EMBL/GenBank/DDBJ databases">
        <authorList>
            <person name="Fiebig A."/>
            <person name="Goeker M."/>
            <person name="Klenk H.-P.P."/>
        </authorList>
    </citation>
    <scope>NUCLEOTIDE SEQUENCE [LARGE SCALE GENOMIC DNA]</scope>
    <source>
        <strain evidence="3 4">DSM 24838</strain>
    </source>
</reference>
<dbReference type="EC" id="3.1.1.24" evidence="3"/>
<dbReference type="GO" id="GO:0047570">
    <property type="term" value="F:3-oxoadipate enol-lactonase activity"/>
    <property type="evidence" value="ECO:0007669"/>
    <property type="project" value="UniProtKB-EC"/>
</dbReference>
<dbReference type="PANTHER" id="PTHR43798:SF31">
    <property type="entry name" value="AB HYDROLASE SUPERFAMILY PROTEIN YCLE"/>
    <property type="match status" value="1"/>
</dbReference>
<accession>A0A0D0QEB7</accession>
<sequence length="266" mass="28819">MDEKRIDREGVTLYSRADGAEDPAAPTLVFANSLGTDLTLWDQLLPLLPRGLRFIRWDKRGHGQSDVPPAPYHMGTLVTDAAAVCDAWDVRDGVFVGLSIGGLIAQGLAVKRPDVMRAVVLSNTGAKIGTPQLWDDRIAAIRKGGLEAMADGVMERWFSRPFRESPQVRPWRDLLVSTPVEGYLGCCAAISGTDFWSTTASLRLPALGIAGSEDGATPPDLVRETVDLIPGSRFELIRGAGHLPCVEAPEEYARILTDFLRGIGEV</sequence>
<dbReference type="Gene3D" id="3.40.50.1820">
    <property type="entry name" value="alpha/beta hydrolase"/>
    <property type="match status" value="1"/>
</dbReference>
<proteinExistence type="predicted"/>
<dbReference type="OrthoDB" id="9793083at2"/>
<dbReference type="SUPFAM" id="SSF53474">
    <property type="entry name" value="alpha/beta-Hydrolases"/>
    <property type="match status" value="1"/>
</dbReference>
<dbReference type="AlphaFoldDB" id="A0A0D0QEB7"/>
<evidence type="ECO:0000313" key="3">
    <source>
        <dbReference type="EMBL" id="KIQ70682.1"/>
    </source>
</evidence>
<dbReference type="STRING" id="1123501.Wenmar_01060"/>
<name>A0A0D0QEB7_9RHOB</name>
<protein>
    <submittedName>
        <fullName evidence="3">3-oxoadipate enol-lactonase</fullName>
        <ecNumber evidence="3">3.1.1.24</ecNumber>
    </submittedName>
</protein>
<dbReference type="GO" id="GO:0016020">
    <property type="term" value="C:membrane"/>
    <property type="evidence" value="ECO:0007669"/>
    <property type="project" value="TreeGrafter"/>
</dbReference>
<dbReference type="PATRIC" id="fig|1123501.6.peg.1132"/>
<keyword evidence="4" id="KW-1185">Reference proteome</keyword>
<feature type="domain" description="AB hydrolase-1" evidence="2">
    <location>
        <begin position="26"/>
        <end position="136"/>
    </location>
</feature>
<dbReference type="Proteomes" id="UP000035100">
    <property type="component" value="Unassembled WGS sequence"/>
</dbReference>
<dbReference type="EMBL" id="AONG01000005">
    <property type="protein sequence ID" value="KIQ70682.1"/>
    <property type="molecule type" value="Genomic_DNA"/>
</dbReference>
<dbReference type="InterPro" id="IPR050266">
    <property type="entry name" value="AB_hydrolase_sf"/>
</dbReference>
<evidence type="ECO:0000313" key="4">
    <source>
        <dbReference type="Proteomes" id="UP000035100"/>
    </source>
</evidence>
<dbReference type="RefSeq" id="WP_018302842.1">
    <property type="nucleotide sequence ID" value="NZ_KB902288.1"/>
</dbReference>
<organism evidence="3 4">
    <name type="scientific">Wenxinia marina DSM 24838</name>
    <dbReference type="NCBI Taxonomy" id="1123501"/>
    <lineage>
        <taxon>Bacteria</taxon>
        <taxon>Pseudomonadati</taxon>
        <taxon>Pseudomonadota</taxon>
        <taxon>Alphaproteobacteria</taxon>
        <taxon>Rhodobacterales</taxon>
        <taxon>Roseobacteraceae</taxon>
        <taxon>Wenxinia</taxon>
    </lineage>
</organism>
<dbReference type="InterPro" id="IPR029058">
    <property type="entry name" value="AB_hydrolase_fold"/>
</dbReference>
<dbReference type="InterPro" id="IPR000073">
    <property type="entry name" value="AB_hydrolase_1"/>
</dbReference>
<dbReference type="NCBIfam" id="TIGR02427">
    <property type="entry name" value="protocat_pcaD"/>
    <property type="match status" value="1"/>
</dbReference>